<sequence length="205" mass="24197">MLDGNYIKTSNGSEPYCRRNYDKTMNDYPYVPREEIVWLRNEIKDEQMYYVIFSHQSLSNDFMKRGIFNRKEVRAILEQRNSNGKKVLFCMNGHDHGDDVKIINGIHYYTLNSMSYIWHGIKDTFNYSNEIHKKYPYLKDLILYEEPLHVIVKIDENMNVQIDGMKGHYQNVTPKDIGMGNRWKGVSIEPKTSSLYIGVGDKKHL</sequence>
<keyword evidence="2" id="KW-1185">Reference proteome</keyword>
<dbReference type="InterPro" id="IPR029052">
    <property type="entry name" value="Metallo-depent_PP-like"/>
</dbReference>
<dbReference type="AlphaFoldDB" id="A0A1W1XEF7"/>
<dbReference type="Gene3D" id="3.60.21.10">
    <property type="match status" value="1"/>
</dbReference>
<name>A0A1W1XEF7_9CLOT</name>
<dbReference type="EMBL" id="FWXH01000003">
    <property type="protein sequence ID" value="SMC22279.1"/>
    <property type="molecule type" value="Genomic_DNA"/>
</dbReference>
<evidence type="ECO:0000313" key="2">
    <source>
        <dbReference type="Proteomes" id="UP000192468"/>
    </source>
</evidence>
<evidence type="ECO:0000313" key="1">
    <source>
        <dbReference type="EMBL" id="SMC22279.1"/>
    </source>
</evidence>
<reference evidence="1 2" key="1">
    <citation type="submission" date="2017-04" db="EMBL/GenBank/DDBJ databases">
        <authorList>
            <person name="Afonso C.L."/>
            <person name="Miller P.J."/>
            <person name="Scott M.A."/>
            <person name="Spackman E."/>
            <person name="Goraichik I."/>
            <person name="Dimitrov K.M."/>
            <person name="Suarez D.L."/>
            <person name="Swayne D.E."/>
        </authorList>
    </citation>
    <scope>NUCLEOTIDE SEQUENCE [LARGE SCALE GENOMIC DNA]</scope>
    <source>
        <strain evidence="1 2">DSM 12555</strain>
    </source>
</reference>
<dbReference type="SUPFAM" id="SSF56300">
    <property type="entry name" value="Metallo-dependent phosphatases"/>
    <property type="match status" value="1"/>
</dbReference>
<protein>
    <recommendedName>
        <fullName evidence="3">Calcineurin-like phosphoesterase</fullName>
    </recommendedName>
</protein>
<dbReference type="STRING" id="1121291.SAMN02745134_01618"/>
<proteinExistence type="predicted"/>
<dbReference type="Proteomes" id="UP000192468">
    <property type="component" value="Unassembled WGS sequence"/>
</dbReference>
<accession>A0A1W1XEF7</accession>
<organism evidence="1 2">
    <name type="scientific">Clostridium acidisoli DSM 12555</name>
    <dbReference type="NCBI Taxonomy" id="1121291"/>
    <lineage>
        <taxon>Bacteria</taxon>
        <taxon>Bacillati</taxon>
        <taxon>Bacillota</taxon>
        <taxon>Clostridia</taxon>
        <taxon>Eubacteriales</taxon>
        <taxon>Clostridiaceae</taxon>
        <taxon>Clostridium</taxon>
    </lineage>
</organism>
<gene>
    <name evidence="1" type="ORF">SAMN02745134_01618</name>
</gene>
<evidence type="ECO:0008006" key="3">
    <source>
        <dbReference type="Google" id="ProtNLM"/>
    </source>
</evidence>